<protein>
    <submittedName>
        <fullName evidence="7">Signal transducing adaptor family member 2b</fullName>
    </submittedName>
</protein>
<evidence type="ECO:0000256" key="2">
    <source>
        <dbReference type="ARBA" id="ARBA00022999"/>
    </source>
</evidence>
<organism evidence="7 8">
    <name type="scientific">Fundulus heteroclitus</name>
    <name type="common">Killifish</name>
    <name type="synonym">Mummichog</name>
    <dbReference type="NCBI Taxonomy" id="8078"/>
    <lineage>
        <taxon>Eukaryota</taxon>
        <taxon>Metazoa</taxon>
        <taxon>Chordata</taxon>
        <taxon>Craniata</taxon>
        <taxon>Vertebrata</taxon>
        <taxon>Euteleostomi</taxon>
        <taxon>Actinopterygii</taxon>
        <taxon>Neopterygii</taxon>
        <taxon>Teleostei</taxon>
        <taxon>Neoteleostei</taxon>
        <taxon>Acanthomorphata</taxon>
        <taxon>Ovalentaria</taxon>
        <taxon>Atherinomorphae</taxon>
        <taxon>Cyprinodontiformes</taxon>
        <taxon>Fundulidae</taxon>
        <taxon>Fundulus</taxon>
    </lineage>
</organism>
<dbReference type="Pfam" id="PF00169">
    <property type="entry name" value="PH"/>
    <property type="match status" value="1"/>
</dbReference>
<evidence type="ECO:0000256" key="1">
    <source>
        <dbReference type="ARBA" id="ARBA00022553"/>
    </source>
</evidence>
<accession>A0A3Q2R267</accession>
<dbReference type="SMART" id="SM00233">
    <property type="entry name" value="PH"/>
    <property type="match status" value="1"/>
</dbReference>
<dbReference type="Ensembl" id="ENSFHET00000030337.1">
    <property type="protein sequence ID" value="ENSFHEP00000034794.1"/>
    <property type="gene ID" value="ENSFHEG00000022718.1"/>
</dbReference>
<evidence type="ECO:0000313" key="7">
    <source>
        <dbReference type="Ensembl" id="ENSFHEP00000034794.1"/>
    </source>
</evidence>
<dbReference type="InterPro" id="IPR000980">
    <property type="entry name" value="SH2"/>
</dbReference>
<feature type="compositionally biased region" description="Low complexity" evidence="4">
    <location>
        <begin position="343"/>
        <end position="354"/>
    </location>
</feature>
<reference evidence="7" key="1">
    <citation type="submission" date="2025-08" db="UniProtKB">
        <authorList>
            <consortium name="Ensembl"/>
        </authorList>
    </citation>
    <scope>IDENTIFICATION</scope>
</reference>
<dbReference type="STRING" id="8078.ENSFHEP00000034794"/>
<dbReference type="PROSITE" id="PS50001">
    <property type="entry name" value="SH2"/>
    <property type="match status" value="1"/>
</dbReference>
<dbReference type="InterPro" id="IPR039111">
    <property type="entry name" value="STAP1/STAP2"/>
</dbReference>
<dbReference type="InterPro" id="IPR011993">
    <property type="entry name" value="PH-like_dom_sf"/>
</dbReference>
<feature type="domain" description="PH" evidence="6">
    <location>
        <begin position="19"/>
        <end position="117"/>
    </location>
</feature>
<sequence length="354" mass="40117">ICTLEMAKPTGRRKSQLPDLYYECYLEKRSFKDKTSRKLWTCLCGNTLFFFNEKRDNDYTEKLDLTGLISVTDDSSQDAHLDAARFNVQTTRGNIKFTAPNAESRELWKGFMYSVAKLQVPVSLNLLPGQVHILRETVQKERQRLENLNPPPEPSPPTDVDTGKTEMPACYYEVPRLEAELLLEREAHKGNLLLRPGRDGRSFAMTTRQDLDGPVFRHYRLVANANGGFYIDVDKPVHFDTLHDVIAYMVEKTERTLTPLNIEDQYDKNICFILSDHENGERSLHPLLECDPAPEDPMPGTVLSHTFTYLVVPPSPAPRKNIPGSANSKSRILLSPEMKKQSKSSFIQSSAAAA</sequence>
<dbReference type="PANTHER" id="PTHR16186:SF11">
    <property type="entry name" value="SIGNAL-TRANSDUCING ADAPTOR PROTEIN 2"/>
    <property type="match status" value="1"/>
</dbReference>
<evidence type="ECO:0000256" key="3">
    <source>
        <dbReference type="PROSITE-ProRule" id="PRU00191"/>
    </source>
</evidence>
<dbReference type="InterPro" id="IPR001849">
    <property type="entry name" value="PH_domain"/>
</dbReference>
<keyword evidence="2 3" id="KW-0727">SH2 domain</keyword>
<evidence type="ECO:0000313" key="8">
    <source>
        <dbReference type="Proteomes" id="UP000265000"/>
    </source>
</evidence>
<dbReference type="AlphaFoldDB" id="A0A3Q2R267"/>
<reference evidence="7" key="2">
    <citation type="submission" date="2025-09" db="UniProtKB">
        <authorList>
            <consortium name="Ensembl"/>
        </authorList>
    </citation>
    <scope>IDENTIFICATION</scope>
</reference>
<keyword evidence="1" id="KW-0597">Phosphoprotein</keyword>
<dbReference type="SUPFAM" id="SSF50729">
    <property type="entry name" value="PH domain-like"/>
    <property type="match status" value="1"/>
</dbReference>
<feature type="region of interest" description="Disordered" evidence="4">
    <location>
        <begin position="143"/>
        <end position="165"/>
    </location>
</feature>
<dbReference type="SUPFAM" id="SSF55550">
    <property type="entry name" value="SH2 domain"/>
    <property type="match status" value="1"/>
</dbReference>
<dbReference type="GO" id="GO:0035591">
    <property type="term" value="F:signaling adaptor activity"/>
    <property type="evidence" value="ECO:0007669"/>
    <property type="project" value="InterPro"/>
</dbReference>
<dbReference type="GeneTree" id="ENSGT00530000063841"/>
<keyword evidence="8" id="KW-1185">Reference proteome</keyword>
<evidence type="ECO:0000256" key="4">
    <source>
        <dbReference type="SAM" id="MobiDB-lite"/>
    </source>
</evidence>
<dbReference type="Gene3D" id="3.30.505.10">
    <property type="entry name" value="SH2 domain"/>
    <property type="match status" value="1"/>
</dbReference>
<evidence type="ECO:0000259" key="6">
    <source>
        <dbReference type="PROSITE" id="PS50003"/>
    </source>
</evidence>
<dbReference type="PROSITE" id="PS50003">
    <property type="entry name" value="PH_DOMAIN"/>
    <property type="match status" value="1"/>
</dbReference>
<proteinExistence type="predicted"/>
<evidence type="ECO:0000259" key="5">
    <source>
        <dbReference type="PROSITE" id="PS50001"/>
    </source>
</evidence>
<feature type="domain" description="SH2" evidence="5">
    <location>
        <begin position="169"/>
        <end position="249"/>
    </location>
</feature>
<dbReference type="Gene3D" id="2.30.29.30">
    <property type="entry name" value="Pleckstrin-homology domain (PH domain)/Phosphotyrosine-binding domain (PTB)"/>
    <property type="match status" value="1"/>
</dbReference>
<feature type="region of interest" description="Disordered" evidence="4">
    <location>
        <begin position="315"/>
        <end position="354"/>
    </location>
</feature>
<name>A0A3Q2R267_FUNHE</name>
<dbReference type="InterPro" id="IPR036860">
    <property type="entry name" value="SH2_dom_sf"/>
</dbReference>
<dbReference type="Proteomes" id="UP000265000">
    <property type="component" value="Unplaced"/>
</dbReference>
<dbReference type="PANTHER" id="PTHR16186">
    <property type="entry name" value="SIGNAL-TRANSDUCING ADAPTOR PROTEIN-RELATED"/>
    <property type="match status" value="1"/>
</dbReference>